<accession>A0A9Q3DNE8</accession>
<dbReference type="Proteomes" id="UP000765509">
    <property type="component" value="Unassembled WGS sequence"/>
</dbReference>
<evidence type="ECO:0000313" key="4">
    <source>
        <dbReference type="Proteomes" id="UP000765509"/>
    </source>
</evidence>
<dbReference type="InterPro" id="IPR036397">
    <property type="entry name" value="RNaseH_sf"/>
</dbReference>
<dbReference type="OrthoDB" id="4360000at2759"/>
<dbReference type="PROSITE" id="PS50994">
    <property type="entry name" value="INTEGRASE"/>
    <property type="match status" value="1"/>
</dbReference>
<dbReference type="GO" id="GO:0003723">
    <property type="term" value="F:RNA binding"/>
    <property type="evidence" value="ECO:0007669"/>
    <property type="project" value="UniProtKB-KW"/>
</dbReference>
<dbReference type="SUPFAM" id="SSF53098">
    <property type="entry name" value="Ribonuclease H-like"/>
    <property type="match status" value="1"/>
</dbReference>
<sequence>MIVGRFSKSVRCLPYHKEDTAMETEFLFWNKAIETCAVPRIIIYDREPKFKSEFQTNLYDKLGKKLAFSTTYHPQTEGLAESIIQNIEDIIRRLCDYGIQYFSTENTPSLIEKGWKPLLPVGHLNKNLLAIALMSKDFDDIWKRECDKASRCIAEAKEYTKHSEILICETIQYHQIDREISVEVKLTEEFTMKHPVFPVILVKQYHQNGEDRLPCRNKIHSSQEIVEVEDCPGPVKKGIKARKIRINGKYNRQYLVRFKNKTADKDRRLK</sequence>
<comment type="caution">
    <text evidence="3">The sequence shown here is derived from an EMBL/GenBank/DDBJ whole genome shotgun (WGS) entry which is preliminary data.</text>
</comment>
<gene>
    <name evidence="3" type="ORF">O181_047226</name>
</gene>
<evidence type="ECO:0000259" key="2">
    <source>
        <dbReference type="PROSITE" id="PS50994"/>
    </source>
</evidence>
<dbReference type="PANTHER" id="PTHR35046">
    <property type="entry name" value="ZINC KNUCKLE (CCHC-TYPE) FAMILY PROTEIN"/>
    <property type="match status" value="1"/>
</dbReference>
<organism evidence="3 4">
    <name type="scientific">Austropuccinia psidii MF-1</name>
    <dbReference type="NCBI Taxonomy" id="1389203"/>
    <lineage>
        <taxon>Eukaryota</taxon>
        <taxon>Fungi</taxon>
        <taxon>Dikarya</taxon>
        <taxon>Basidiomycota</taxon>
        <taxon>Pucciniomycotina</taxon>
        <taxon>Pucciniomycetes</taxon>
        <taxon>Pucciniales</taxon>
        <taxon>Sphaerophragmiaceae</taxon>
        <taxon>Austropuccinia</taxon>
    </lineage>
</organism>
<keyword evidence="1" id="KW-0694">RNA-binding</keyword>
<dbReference type="Gene3D" id="3.30.420.10">
    <property type="entry name" value="Ribonuclease H-like superfamily/Ribonuclease H"/>
    <property type="match status" value="1"/>
</dbReference>
<keyword evidence="4" id="KW-1185">Reference proteome</keyword>
<dbReference type="GO" id="GO:0015074">
    <property type="term" value="P:DNA integration"/>
    <property type="evidence" value="ECO:0007669"/>
    <property type="project" value="InterPro"/>
</dbReference>
<protein>
    <recommendedName>
        <fullName evidence="2">Integrase catalytic domain-containing protein</fullName>
    </recommendedName>
</protein>
<dbReference type="InterPro" id="IPR012337">
    <property type="entry name" value="RNaseH-like_sf"/>
</dbReference>
<dbReference type="PANTHER" id="PTHR35046:SF9">
    <property type="entry name" value="RNA-DIRECTED DNA POLYMERASE"/>
    <property type="match status" value="1"/>
</dbReference>
<dbReference type="InterPro" id="IPR001584">
    <property type="entry name" value="Integrase_cat-core"/>
</dbReference>
<evidence type="ECO:0000256" key="1">
    <source>
        <dbReference type="ARBA" id="ARBA00022884"/>
    </source>
</evidence>
<dbReference type="EMBL" id="AVOT02019755">
    <property type="protein sequence ID" value="MBW0507511.1"/>
    <property type="molecule type" value="Genomic_DNA"/>
</dbReference>
<dbReference type="GO" id="GO:0005634">
    <property type="term" value="C:nucleus"/>
    <property type="evidence" value="ECO:0007669"/>
    <property type="project" value="UniProtKB-ARBA"/>
</dbReference>
<proteinExistence type="predicted"/>
<name>A0A9Q3DNE8_9BASI</name>
<reference evidence="3" key="1">
    <citation type="submission" date="2021-03" db="EMBL/GenBank/DDBJ databases">
        <title>Draft genome sequence of rust myrtle Austropuccinia psidii MF-1, a brazilian biotype.</title>
        <authorList>
            <person name="Quecine M.C."/>
            <person name="Pachon D.M.R."/>
            <person name="Bonatelli M.L."/>
            <person name="Correr F.H."/>
            <person name="Franceschini L.M."/>
            <person name="Leite T.F."/>
            <person name="Margarido G.R.A."/>
            <person name="Almeida C.A."/>
            <person name="Ferrarezi J.A."/>
            <person name="Labate C.A."/>
        </authorList>
    </citation>
    <scope>NUCLEOTIDE SEQUENCE</scope>
    <source>
        <strain evidence="3">MF-1</strain>
    </source>
</reference>
<feature type="domain" description="Integrase catalytic" evidence="2">
    <location>
        <begin position="1"/>
        <end position="94"/>
    </location>
</feature>
<evidence type="ECO:0000313" key="3">
    <source>
        <dbReference type="EMBL" id="MBW0507511.1"/>
    </source>
</evidence>
<dbReference type="AlphaFoldDB" id="A0A9Q3DNE8"/>